<keyword evidence="1" id="KW-0472">Membrane</keyword>
<reference evidence="3 4" key="1">
    <citation type="submission" date="2018-09" db="EMBL/GenBank/DDBJ databases">
        <authorList>
            <person name="Postec A."/>
        </authorList>
    </citation>
    <scope>NUCLEOTIDE SEQUENCE [LARGE SCALE GENOMIC DNA]</scope>
    <source>
        <strain evidence="3">70B-A</strain>
    </source>
</reference>
<evidence type="ECO:0000259" key="2">
    <source>
        <dbReference type="Pfam" id="PF09992"/>
    </source>
</evidence>
<dbReference type="InterPro" id="IPR018711">
    <property type="entry name" value="NAGPA"/>
</dbReference>
<dbReference type="EMBL" id="LR130778">
    <property type="protein sequence ID" value="VDN47356.1"/>
    <property type="molecule type" value="Genomic_DNA"/>
</dbReference>
<feature type="transmembrane region" description="Helical" evidence="1">
    <location>
        <begin position="12"/>
        <end position="29"/>
    </location>
</feature>
<protein>
    <recommendedName>
        <fullName evidence="2">Phosphodiester glycosidase domain-containing protein</fullName>
    </recommendedName>
</protein>
<dbReference type="RefSeq" id="WP_125136676.1">
    <property type="nucleotide sequence ID" value="NZ_LR130778.1"/>
</dbReference>
<feature type="domain" description="Phosphodiester glycosidase" evidence="2">
    <location>
        <begin position="121"/>
        <end position="207"/>
    </location>
</feature>
<name>A0A3P7RX93_9FIRM</name>
<evidence type="ECO:0000256" key="1">
    <source>
        <dbReference type="SAM" id="Phobius"/>
    </source>
</evidence>
<keyword evidence="4" id="KW-1185">Reference proteome</keyword>
<evidence type="ECO:0000313" key="3">
    <source>
        <dbReference type="EMBL" id="VDN47356.1"/>
    </source>
</evidence>
<keyword evidence="1" id="KW-1133">Transmembrane helix</keyword>
<dbReference type="Pfam" id="PF09992">
    <property type="entry name" value="NAGPA"/>
    <property type="match status" value="1"/>
</dbReference>
<dbReference type="OrthoDB" id="9809781at2"/>
<keyword evidence="1" id="KW-0812">Transmembrane</keyword>
<evidence type="ECO:0000313" key="4">
    <source>
        <dbReference type="Proteomes" id="UP000279029"/>
    </source>
</evidence>
<dbReference type="Proteomes" id="UP000279029">
    <property type="component" value="Chromosome"/>
</dbReference>
<accession>A0A3P7RX93</accession>
<sequence>MLLKSWYTKKINIGFIFIAIFMGMLIMSGQEITASTLPAVHEKVTTEQVAKGLIYEVKGRLTAKGWVNLHVMKMALSEPTLILDTITSRNHTNDMETLVEMTAHDATYTGAIGGTIKDIFEGNVIDEERLLEALEDEGVLLQDGEKVWEGNKKENERMARSVYGVTTDRQTLVFIVAEYNQSSIGATHEEMQDYLLDYDVVDALYIDEEDAPSMAIRGPGAFALTQRNVLMDETIPMTTIGLGIRSEAPATEAYNLLIKVDKSPYMVSKPIGIKLLARDMNYNPVAIDAGQIAWSMSGGFGTISNNTFIPMEGGKTTITAYYQGKRTSITLNIFDPDTKDPLYEALPEAGFTVNIFGTTVKQNRLLDSIVMEKVYETMNGAGYGIFAGQTHIDGNKLLKNHYIYKNQYSVLDMEGARLISLAMGTGSMVMTDETQWNKLKTTLATTVQNTIIILGTQSLTSNEKGFFQYERQQIHELLREFVAKSGKNVFYINAGATEDKNQWYDGVRYIDLNGLLYQVEENNSVNLYDSFQTLSFTFSGSSKMTYRLTDLYPKTTVSR</sequence>
<dbReference type="KEGG" id="cbar:PATL70BA_1471"/>
<gene>
    <name evidence="3" type="ORF">PATL70BA_1471</name>
</gene>
<proteinExistence type="predicted"/>
<organism evidence="3 4">
    <name type="scientific">Petrocella atlantisensis</name>
    <dbReference type="NCBI Taxonomy" id="2173034"/>
    <lineage>
        <taxon>Bacteria</taxon>
        <taxon>Bacillati</taxon>
        <taxon>Bacillota</taxon>
        <taxon>Clostridia</taxon>
        <taxon>Lachnospirales</taxon>
        <taxon>Vallitaleaceae</taxon>
        <taxon>Petrocella</taxon>
    </lineage>
</organism>
<dbReference type="AlphaFoldDB" id="A0A3P7RX93"/>